<sequence length="145" mass="15882">MKKMGTTTTIVFLVAVFLLASTATTRPAEAMNKVNVPVLCNKRNFDSTDEPEATAARDEVLGRLVGLTSSQPKRKRFCITTDADDSGFTVTGLATCAGRFEQCSTCLNRARNLLNQFCRSGSGGQINLVDQNPKCFVRYEKDPFC</sequence>
<keyword evidence="5 15" id="KW-0732">Signal</keyword>
<dbReference type="InterPro" id="IPR051378">
    <property type="entry name" value="Cell2Cell_Antifungal"/>
</dbReference>
<feature type="chain" id="PRO_5043550601" description="Gnk2-homologous domain-containing protein" evidence="15">
    <location>
        <begin position="31"/>
        <end position="145"/>
    </location>
</feature>
<dbReference type="PANTHER" id="PTHR32080:SF54">
    <property type="entry name" value="GNK2-HOMOLOGOUS DOMAIN-CONTAINING PROTEIN"/>
    <property type="match status" value="1"/>
</dbReference>
<dbReference type="Gene3D" id="3.30.430.20">
    <property type="entry name" value="Gnk2 domain, C-X8-C-X2-C motif"/>
    <property type="match status" value="1"/>
</dbReference>
<keyword evidence="7" id="KW-0677">Repeat</keyword>
<dbReference type="InterPro" id="IPR038408">
    <property type="entry name" value="GNK2_sf"/>
</dbReference>
<dbReference type="CDD" id="cd23509">
    <property type="entry name" value="Gnk2-like"/>
    <property type="match status" value="1"/>
</dbReference>
<evidence type="ECO:0000256" key="8">
    <source>
        <dbReference type="ARBA" id="ARBA00022821"/>
    </source>
</evidence>
<comment type="similarity">
    <text evidence="14">Belongs to the cysteine-rich repeat secretory protein family. Plasmodesmata-located proteins (PDLD) subfamily.</text>
</comment>
<feature type="domain" description="Gnk2-homologous" evidence="16">
    <location>
        <begin position="35"/>
        <end position="144"/>
    </location>
</feature>
<reference evidence="17 18" key="1">
    <citation type="submission" date="2024-04" db="EMBL/GenBank/DDBJ databases">
        <authorList>
            <person name="Fracassetti M."/>
        </authorList>
    </citation>
    <scope>NUCLEOTIDE SEQUENCE [LARGE SCALE GENOMIC DNA]</scope>
</reference>
<gene>
    <name evidence="17" type="ORF">LTRI10_LOCUS18321</name>
</gene>
<keyword evidence="2" id="KW-0929">Antimicrobial</keyword>
<evidence type="ECO:0000256" key="10">
    <source>
        <dbReference type="ARBA" id="ARBA00023022"/>
    </source>
</evidence>
<keyword evidence="4" id="KW-0945">Host-virus interaction</keyword>
<evidence type="ECO:0000256" key="4">
    <source>
        <dbReference type="ARBA" id="ARBA00022581"/>
    </source>
</evidence>
<dbReference type="GO" id="GO:0005537">
    <property type="term" value="F:D-mannose binding"/>
    <property type="evidence" value="ECO:0007669"/>
    <property type="project" value="UniProtKB-KW"/>
</dbReference>
<dbReference type="PROSITE" id="PS51473">
    <property type="entry name" value="GNK2"/>
    <property type="match status" value="1"/>
</dbReference>
<evidence type="ECO:0000256" key="14">
    <source>
        <dbReference type="ARBA" id="ARBA00038393"/>
    </source>
</evidence>
<keyword evidence="12" id="KW-1015">Disulfide bond</keyword>
<evidence type="ECO:0000256" key="6">
    <source>
        <dbReference type="ARBA" id="ARBA00022734"/>
    </source>
</evidence>
<evidence type="ECO:0000256" key="2">
    <source>
        <dbReference type="ARBA" id="ARBA00022529"/>
    </source>
</evidence>
<dbReference type="GO" id="GO:0009506">
    <property type="term" value="C:plasmodesma"/>
    <property type="evidence" value="ECO:0007669"/>
    <property type="project" value="UniProtKB-SubCell"/>
</dbReference>
<dbReference type="Pfam" id="PF01657">
    <property type="entry name" value="Stress-antifung"/>
    <property type="match status" value="1"/>
</dbReference>
<dbReference type="EMBL" id="OZ034816">
    <property type="protein sequence ID" value="CAL1376601.1"/>
    <property type="molecule type" value="Genomic_DNA"/>
</dbReference>
<keyword evidence="11" id="KW-0465">Mannose-binding</keyword>
<dbReference type="GO" id="GO:0042742">
    <property type="term" value="P:defense response to bacterium"/>
    <property type="evidence" value="ECO:0007669"/>
    <property type="project" value="UniProtKB-KW"/>
</dbReference>
<keyword evidence="6" id="KW-0430">Lectin</keyword>
<accession>A0AAV2DSC1</accession>
<evidence type="ECO:0000256" key="15">
    <source>
        <dbReference type="SAM" id="SignalP"/>
    </source>
</evidence>
<feature type="signal peptide" evidence="15">
    <location>
        <begin position="1"/>
        <end position="30"/>
    </location>
</feature>
<organism evidence="17 18">
    <name type="scientific">Linum trigynum</name>
    <dbReference type="NCBI Taxonomy" id="586398"/>
    <lineage>
        <taxon>Eukaryota</taxon>
        <taxon>Viridiplantae</taxon>
        <taxon>Streptophyta</taxon>
        <taxon>Embryophyta</taxon>
        <taxon>Tracheophyta</taxon>
        <taxon>Spermatophyta</taxon>
        <taxon>Magnoliopsida</taxon>
        <taxon>eudicotyledons</taxon>
        <taxon>Gunneridae</taxon>
        <taxon>Pentapetalae</taxon>
        <taxon>rosids</taxon>
        <taxon>fabids</taxon>
        <taxon>Malpighiales</taxon>
        <taxon>Linaceae</taxon>
        <taxon>Linum</taxon>
    </lineage>
</organism>
<protein>
    <recommendedName>
        <fullName evidence="16">Gnk2-homologous domain-containing protein</fullName>
    </recommendedName>
</protein>
<dbReference type="PANTHER" id="PTHR32080">
    <property type="entry name" value="ANTIFUNGAL PROTEIN GINKBILOBIN-2-LIKE"/>
    <property type="match status" value="1"/>
</dbReference>
<name>A0AAV2DSC1_9ROSI</name>
<evidence type="ECO:0000313" key="17">
    <source>
        <dbReference type="EMBL" id="CAL1376601.1"/>
    </source>
</evidence>
<keyword evidence="18" id="KW-1185">Reference proteome</keyword>
<evidence type="ECO:0000313" key="18">
    <source>
        <dbReference type="Proteomes" id="UP001497516"/>
    </source>
</evidence>
<evidence type="ECO:0000256" key="13">
    <source>
        <dbReference type="ARBA" id="ARBA00024184"/>
    </source>
</evidence>
<evidence type="ECO:0000256" key="9">
    <source>
        <dbReference type="ARBA" id="ARBA00022949"/>
    </source>
</evidence>
<evidence type="ECO:0000256" key="7">
    <source>
        <dbReference type="ARBA" id="ARBA00022737"/>
    </source>
</evidence>
<comment type="subcellular location">
    <subcellularLocation>
        <location evidence="13">Cell junction</location>
        <location evidence="13">Plasmodesma</location>
    </subcellularLocation>
    <subcellularLocation>
        <location evidence="1">Cell membrane</location>
        <topology evidence="1">Single-pass type I membrane protein</topology>
    </subcellularLocation>
</comment>
<dbReference type="GO" id="GO:0005886">
    <property type="term" value="C:plasma membrane"/>
    <property type="evidence" value="ECO:0007669"/>
    <property type="project" value="UniProtKB-SubCell"/>
</dbReference>
<keyword evidence="3" id="KW-0295">Fungicide</keyword>
<evidence type="ECO:0000256" key="3">
    <source>
        <dbReference type="ARBA" id="ARBA00022577"/>
    </source>
</evidence>
<keyword evidence="9" id="KW-0965">Cell junction</keyword>
<evidence type="ECO:0000256" key="11">
    <source>
        <dbReference type="ARBA" id="ARBA00023035"/>
    </source>
</evidence>
<dbReference type="InterPro" id="IPR002902">
    <property type="entry name" value="GNK2"/>
</dbReference>
<evidence type="ECO:0000256" key="12">
    <source>
        <dbReference type="ARBA" id="ARBA00023157"/>
    </source>
</evidence>
<dbReference type="GO" id="GO:0050832">
    <property type="term" value="P:defense response to fungus"/>
    <property type="evidence" value="ECO:0007669"/>
    <property type="project" value="UniProtKB-KW"/>
</dbReference>
<dbReference type="GO" id="GO:0031640">
    <property type="term" value="P:killing of cells of another organism"/>
    <property type="evidence" value="ECO:0007669"/>
    <property type="project" value="UniProtKB-KW"/>
</dbReference>
<evidence type="ECO:0000256" key="1">
    <source>
        <dbReference type="ARBA" id="ARBA00004251"/>
    </source>
</evidence>
<dbReference type="AlphaFoldDB" id="A0AAV2DSC1"/>
<evidence type="ECO:0000259" key="16">
    <source>
        <dbReference type="PROSITE" id="PS51473"/>
    </source>
</evidence>
<keyword evidence="8" id="KW-0611">Plant defense</keyword>
<proteinExistence type="inferred from homology"/>
<evidence type="ECO:0000256" key="5">
    <source>
        <dbReference type="ARBA" id="ARBA00022729"/>
    </source>
</evidence>
<dbReference type="Proteomes" id="UP001497516">
    <property type="component" value="Chromosome 3"/>
</dbReference>
<keyword evidence="10" id="KW-0044">Antibiotic</keyword>